<name>A0A1I1HHY9_9SPHI</name>
<dbReference type="PANTHER" id="PTHR13947:SF37">
    <property type="entry name" value="LD18367P"/>
    <property type="match status" value="1"/>
</dbReference>
<organism evidence="3 4">
    <name type="scientific">Parapedobacter composti</name>
    <dbReference type="NCBI Taxonomy" id="623281"/>
    <lineage>
        <taxon>Bacteria</taxon>
        <taxon>Pseudomonadati</taxon>
        <taxon>Bacteroidota</taxon>
        <taxon>Sphingobacteriia</taxon>
        <taxon>Sphingobacteriales</taxon>
        <taxon>Sphingobacteriaceae</taxon>
        <taxon>Parapedobacter</taxon>
    </lineage>
</organism>
<dbReference type="Pfam" id="PF00583">
    <property type="entry name" value="Acetyltransf_1"/>
    <property type="match status" value="1"/>
</dbReference>
<evidence type="ECO:0000256" key="1">
    <source>
        <dbReference type="ARBA" id="ARBA00022679"/>
    </source>
</evidence>
<dbReference type="Proteomes" id="UP000199577">
    <property type="component" value="Unassembled WGS sequence"/>
</dbReference>
<dbReference type="InterPro" id="IPR000182">
    <property type="entry name" value="GNAT_dom"/>
</dbReference>
<dbReference type="GO" id="GO:0008080">
    <property type="term" value="F:N-acetyltransferase activity"/>
    <property type="evidence" value="ECO:0007669"/>
    <property type="project" value="InterPro"/>
</dbReference>
<dbReference type="InterPro" id="IPR016181">
    <property type="entry name" value="Acyl_CoA_acyltransferase"/>
</dbReference>
<dbReference type="OrthoDB" id="1431064at2"/>
<dbReference type="CDD" id="cd04301">
    <property type="entry name" value="NAT_SF"/>
    <property type="match status" value="1"/>
</dbReference>
<dbReference type="InterPro" id="IPR050769">
    <property type="entry name" value="NAT_camello-type"/>
</dbReference>
<keyword evidence="4" id="KW-1185">Reference proteome</keyword>
<dbReference type="AlphaFoldDB" id="A0A1I1HHY9"/>
<dbReference type="SUPFAM" id="SSF55729">
    <property type="entry name" value="Acyl-CoA N-acyltransferases (Nat)"/>
    <property type="match status" value="1"/>
</dbReference>
<accession>A0A1I1HHY9</accession>
<proteinExistence type="predicted"/>
<evidence type="ECO:0000313" key="4">
    <source>
        <dbReference type="Proteomes" id="UP000199577"/>
    </source>
</evidence>
<sequence length="157" mass="17634">MITITTYNRLYRSDFERLNKDWLIKYFSIEPIDEEVLTRPEETILKGGGQILFALSEGAVVGTVALKRMDDGTLELTKMAVDQQHQGRGIGKLLCGEAIETARSMDAGRLVLFSHRLLAAALSVYRTFGFREIPVTPGIYGRADIMMELDLRPLPQT</sequence>
<keyword evidence="1 3" id="KW-0808">Transferase</keyword>
<dbReference type="PANTHER" id="PTHR13947">
    <property type="entry name" value="GNAT FAMILY N-ACETYLTRANSFERASE"/>
    <property type="match status" value="1"/>
</dbReference>
<reference evidence="3 4" key="1">
    <citation type="submission" date="2016-10" db="EMBL/GenBank/DDBJ databases">
        <authorList>
            <person name="de Groot N.N."/>
        </authorList>
    </citation>
    <scope>NUCLEOTIDE SEQUENCE [LARGE SCALE GENOMIC DNA]</scope>
    <source>
        <strain evidence="3 4">DSM 22900</strain>
    </source>
</reference>
<dbReference type="RefSeq" id="WP_090973246.1">
    <property type="nucleotide sequence ID" value="NZ_FOLL01000006.1"/>
</dbReference>
<gene>
    <name evidence="3" type="ORF">SAMN05421747_106184</name>
</gene>
<dbReference type="Gene3D" id="3.40.630.30">
    <property type="match status" value="1"/>
</dbReference>
<evidence type="ECO:0000313" key="3">
    <source>
        <dbReference type="EMBL" id="SFC23182.1"/>
    </source>
</evidence>
<feature type="domain" description="N-acetyltransferase" evidence="2">
    <location>
        <begin position="2"/>
        <end position="152"/>
    </location>
</feature>
<dbReference type="EMBL" id="FOLL01000006">
    <property type="protein sequence ID" value="SFC23182.1"/>
    <property type="molecule type" value="Genomic_DNA"/>
</dbReference>
<dbReference type="PROSITE" id="PS51186">
    <property type="entry name" value="GNAT"/>
    <property type="match status" value="1"/>
</dbReference>
<evidence type="ECO:0000259" key="2">
    <source>
        <dbReference type="PROSITE" id="PS51186"/>
    </source>
</evidence>
<protein>
    <submittedName>
        <fullName evidence="3">Acetyltransferase (GNAT) domain-containing protein</fullName>
    </submittedName>
</protein>
<dbReference type="STRING" id="623281.SAMN05421747_106184"/>